<evidence type="ECO:0000313" key="1">
    <source>
        <dbReference type="EMBL" id="MDN5217312.1"/>
    </source>
</evidence>
<gene>
    <name evidence="1" type="ORF">QQ020_34885</name>
</gene>
<dbReference type="SUPFAM" id="SSF50965">
    <property type="entry name" value="Galactose oxidase, central domain"/>
    <property type="match status" value="1"/>
</dbReference>
<accession>A0ABT8LHQ3</accession>
<dbReference type="EMBL" id="JAUJEB010000015">
    <property type="protein sequence ID" value="MDN5217312.1"/>
    <property type="molecule type" value="Genomic_DNA"/>
</dbReference>
<dbReference type="RefSeq" id="WP_346762649.1">
    <property type="nucleotide sequence ID" value="NZ_JAUJEB010000015.1"/>
</dbReference>
<name>A0ABT8LHQ3_9BACT</name>
<dbReference type="Proteomes" id="UP001172083">
    <property type="component" value="Unassembled WGS sequence"/>
</dbReference>
<dbReference type="PROSITE" id="PS51257">
    <property type="entry name" value="PROKAR_LIPOPROTEIN"/>
    <property type="match status" value="1"/>
</dbReference>
<protein>
    <recommendedName>
        <fullName evidence="3">Lipoprotein</fullName>
    </recommendedName>
</protein>
<comment type="caution">
    <text evidence="1">The sequence shown here is derived from an EMBL/GenBank/DDBJ whole genome shotgun (WGS) entry which is preliminary data.</text>
</comment>
<organism evidence="1 2">
    <name type="scientific">Agaribacillus aureus</name>
    <dbReference type="NCBI Taxonomy" id="3051825"/>
    <lineage>
        <taxon>Bacteria</taxon>
        <taxon>Pseudomonadati</taxon>
        <taxon>Bacteroidota</taxon>
        <taxon>Cytophagia</taxon>
        <taxon>Cytophagales</taxon>
        <taxon>Splendidivirgaceae</taxon>
        <taxon>Agaribacillus</taxon>
    </lineage>
</organism>
<evidence type="ECO:0008006" key="3">
    <source>
        <dbReference type="Google" id="ProtNLM"/>
    </source>
</evidence>
<dbReference type="InterPro" id="IPR011043">
    <property type="entry name" value="Gal_Oxase/kelch_b-propeller"/>
</dbReference>
<proteinExistence type="predicted"/>
<reference evidence="1" key="1">
    <citation type="submission" date="2023-06" db="EMBL/GenBank/DDBJ databases">
        <title>Genomic of Agaribacillus aureum.</title>
        <authorList>
            <person name="Wang G."/>
        </authorList>
    </citation>
    <scope>NUCLEOTIDE SEQUENCE</scope>
    <source>
        <strain evidence="1">BMA12</strain>
    </source>
</reference>
<sequence>MRFQKLHFILYAKISFIALLTITSCSSEDDGDPGPQISIPKYSVLASVGDQEYLTTSDDLSSGKISIVGQGLETNSFGSAVTKDGYTYLNNFNESTVDQYQVTENGWEKINSISIAPLSPSGSFRLMQITGDNTLLLTNWPDDNGDCPYAIVSLPSFTVASNGSFNIPDVKGFDPVEIGGLVKDGKIYLGTMYSNVGTWDSFPDSLITWKLDYPSFTNPEMIVSTASLGTVAGFTGPSSLVDEKGDIYQQNIRSKHWYNMGTREEMPTVFVRIRDGEYDDSYVFNVSEKFGGTVSLIGIQYVGNGIAYGKLLDEDATNEWGDAWANNYTSIVKIDLYNKTITKLNIPQGPFIAIREGIVENGKLYLPISPVGQTAHIYEITIGGGADDFVKGAELDGNNVVANAIFKNE</sequence>
<keyword evidence="2" id="KW-1185">Reference proteome</keyword>
<evidence type="ECO:0000313" key="2">
    <source>
        <dbReference type="Proteomes" id="UP001172083"/>
    </source>
</evidence>